<gene>
    <name evidence="8" type="ORF">GSLYS_00010422001</name>
</gene>
<keyword evidence="4" id="KW-0678">Repressor</keyword>
<dbReference type="PROSITE" id="PS50908">
    <property type="entry name" value="RWD"/>
    <property type="match status" value="1"/>
</dbReference>
<comment type="similarity">
    <text evidence="2">Belongs to the IMPACT family.</text>
</comment>
<dbReference type="GO" id="GO:0140469">
    <property type="term" value="P:GCN2-mediated signaling"/>
    <property type="evidence" value="ECO:0007669"/>
    <property type="project" value="TreeGrafter"/>
</dbReference>
<keyword evidence="9" id="KW-1185">Reference proteome</keyword>
<dbReference type="EMBL" id="CAXITT010000232">
    <property type="protein sequence ID" value="CAL1536509.1"/>
    <property type="molecule type" value="Genomic_DNA"/>
</dbReference>
<dbReference type="SUPFAM" id="SSF54211">
    <property type="entry name" value="Ribosomal protein S5 domain 2-like"/>
    <property type="match status" value="1"/>
</dbReference>
<sequence>MTEDSTRLRQADEIQALSSIYGEDWCVLDSSTHRYAVRITDSAETPKWKVTLQVHMPEGYPQNSPPEYQISAPWLRGEERNRLEDALAQVYCDNLGEDIVYLWVEAVREFLQQKTDQAEVKPAVDLQDDLDPTAEDLETSFVFSFRHFELSRIFNFKKFRHFFPFNTVECPDIIHGETILDRKSTFQPHLAIVRDKDQVSAVMNKLMENKKIANATHNMLAYRIIGDSGVVYQGCHDDGETHAGSRMLHLLQIMKVENVLVVVSRWYGGIQLGPDRFKHINNCCRQILEANGFLSEKVINMCNFDFEQLQILSSCNTDNL</sequence>
<evidence type="ECO:0000256" key="3">
    <source>
        <dbReference type="ARBA" id="ARBA00022490"/>
    </source>
</evidence>
<evidence type="ECO:0000256" key="1">
    <source>
        <dbReference type="ARBA" id="ARBA00004496"/>
    </source>
</evidence>
<organism evidence="8 9">
    <name type="scientific">Lymnaea stagnalis</name>
    <name type="common">Great pond snail</name>
    <name type="synonym">Helix stagnalis</name>
    <dbReference type="NCBI Taxonomy" id="6523"/>
    <lineage>
        <taxon>Eukaryota</taxon>
        <taxon>Metazoa</taxon>
        <taxon>Spiralia</taxon>
        <taxon>Lophotrochozoa</taxon>
        <taxon>Mollusca</taxon>
        <taxon>Gastropoda</taxon>
        <taxon>Heterobranchia</taxon>
        <taxon>Euthyneura</taxon>
        <taxon>Panpulmonata</taxon>
        <taxon>Hygrophila</taxon>
        <taxon>Lymnaeoidea</taxon>
        <taxon>Lymnaeidae</taxon>
        <taxon>Lymnaea</taxon>
    </lineage>
</organism>
<dbReference type="Pfam" id="PF01205">
    <property type="entry name" value="Impact_N"/>
    <property type="match status" value="1"/>
</dbReference>
<dbReference type="InterPro" id="IPR016135">
    <property type="entry name" value="UBQ-conjugating_enzyme/RWD"/>
</dbReference>
<dbReference type="GO" id="GO:0005737">
    <property type="term" value="C:cytoplasm"/>
    <property type="evidence" value="ECO:0007669"/>
    <property type="project" value="UniProtKB-SubCell"/>
</dbReference>
<dbReference type="PANTHER" id="PTHR16301">
    <property type="entry name" value="IMPACT-RELATED"/>
    <property type="match status" value="1"/>
</dbReference>
<accession>A0AAV2HSR4</accession>
<dbReference type="Gene3D" id="3.30.230.30">
    <property type="entry name" value="Impact, N-terminal domain"/>
    <property type="match status" value="1"/>
</dbReference>
<evidence type="ECO:0000256" key="2">
    <source>
        <dbReference type="ARBA" id="ARBA00007665"/>
    </source>
</evidence>
<dbReference type="InterPro" id="IPR001498">
    <property type="entry name" value="Impact_N"/>
</dbReference>
<dbReference type="InterPro" id="IPR006575">
    <property type="entry name" value="RWD_dom"/>
</dbReference>
<evidence type="ECO:0000256" key="6">
    <source>
        <dbReference type="ARBA" id="ARBA00023016"/>
    </source>
</evidence>
<evidence type="ECO:0000259" key="7">
    <source>
        <dbReference type="PROSITE" id="PS50908"/>
    </source>
</evidence>
<dbReference type="InterPro" id="IPR020569">
    <property type="entry name" value="UPF0029_Impact_CS"/>
</dbReference>
<dbReference type="Gene3D" id="3.10.110.10">
    <property type="entry name" value="Ubiquitin Conjugating Enzyme"/>
    <property type="match status" value="1"/>
</dbReference>
<dbReference type="Proteomes" id="UP001497497">
    <property type="component" value="Unassembled WGS sequence"/>
</dbReference>
<keyword evidence="6" id="KW-0346">Stress response</keyword>
<dbReference type="SUPFAM" id="SSF54495">
    <property type="entry name" value="UBC-like"/>
    <property type="match status" value="1"/>
</dbReference>
<name>A0AAV2HSR4_LYMST</name>
<dbReference type="InterPro" id="IPR036956">
    <property type="entry name" value="Impact_N_sf"/>
</dbReference>
<dbReference type="PANTHER" id="PTHR16301:SF25">
    <property type="entry name" value="PROTEIN IMPACT"/>
    <property type="match status" value="1"/>
</dbReference>
<evidence type="ECO:0000256" key="4">
    <source>
        <dbReference type="ARBA" id="ARBA00022491"/>
    </source>
</evidence>
<proteinExistence type="inferred from homology"/>
<dbReference type="InterPro" id="IPR020568">
    <property type="entry name" value="Ribosomal_Su5_D2-typ_SF"/>
</dbReference>
<keyword evidence="3" id="KW-0963">Cytoplasm</keyword>
<protein>
    <recommendedName>
        <fullName evidence="7">RWD domain-containing protein</fullName>
    </recommendedName>
</protein>
<evidence type="ECO:0000313" key="8">
    <source>
        <dbReference type="EMBL" id="CAL1536509.1"/>
    </source>
</evidence>
<dbReference type="AlphaFoldDB" id="A0AAV2HSR4"/>
<dbReference type="CDD" id="cd23821">
    <property type="entry name" value="RWD_IMPACT"/>
    <property type="match status" value="1"/>
</dbReference>
<evidence type="ECO:0000256" key="5">
    <source>
        <dbReference type="ARBA" id="ARBA00022845"/>
    </source>
</evidence>
<reference evidence="8 9" key="1">
    <citation type="submission" date="2024-04" db="EMBL/GenBank/DDBJ databases">
        <authorList>
            <consortium name="Genoscope - CEA"/>
            <person name="William W."/>
        </authorList>
    </citation>
    <scope>NUCLEOTIDE SEQUENCE [LARGE SCALE GENOMIC DNA]</scope>
</reference>
<dbReference type="GO" id="GO:0006446">
    <property type="term" value="P:regulation of translational initiation"/>
    <property type="evidence" value="ECO:0007669"/>
    <property type="project" value="TreeGrafter"/>
</dbReference>
<dbReference type="InterPro" id="IPR023582">
    <property type="entry name" value="Impact"/>
</dbReference>
<feature type="domain" description="RWD" evidence="7">
    <location>
        <begin position="12"/>
        <end position="114"/>
    </location>
</feature>
<dbReference type="PROSITE" id="PS00910">
    <property type="entry name" value="UPF0029"/>
    <property type="match status" value="1"/>
</dbReference>
<keyword evidence="5" id="KW-0810">Translation regulation</keyword>
<comment type="caution">
    <text evidence="8">The sequence shown here is derived from an EMBL/GenBank/DDBJ whole genome shotgun (WGS) entry which is preliminary data.</text>
</comment>
<comment type="subcellular location">
    <subcellularLocation>
        <location evidence="1">Cytoplasm</location>
    </subcellularLocation>
</comment>
<dbReference type="SMART" id="SM00591">
    <property type="entry name" value="RWD"/>
    <property type="match status" value="1"/>
</dbReference>
<dbReference type="Pfam" id="PF05773">
    <property type="entry name" value="RWD"/>
    <property type="match status" value="1"/>
</dbReference>
<evidence type="ECO:0000313" key="9">
    <source>
        <dbReference type="Proteomes" id="UP001497497"/>
    </source>
</evidence>